<name>A0A6H0XUF4_9PEZI</name>
<keyword evidence="2" id="KW-1185">Reference proteome</keyword>
<reference evidence="1 2" key="1">
    <citation type="journal article" date="2016" name="Sci. Rep.">
        <title>Peltaster fructicola genome reveals evolution from an invasive phytopathogen to an ectophytic parasite.</title>
        <authorList>
            <person name="Xu C."/>
            <person name="Chen H."/>
            <person name="Gleason M.L."/>
            <person name="Xu J.R."/>
            <person name="Liu H."/>
            <person name="Zhang R."/>
            <person name="Sun G."/>
        </authorList>
    </citation>
    <scope>NUCLEOTIDE SEQUENCE [LARGE SCALE GENOMIC DNA]</scope>
    <source>
        <strain evidence="1 2">LNHT1506</strain>
    </source>
</reference>
<dbReference type="OrthoDB" id="3515453at2759"/>
<dbReference type="Proteomes" id="UP000503462">
    <property type="component" value="Chromosome 3"/>
</dbReference>
<accession>A0A6H0XUF4</accession>
<evidence type="ECO:0000313" key="2">
    <source>
        <dbReference type="Proteomes" id="UP000503462"/>
    </source>
</evidence>
<protein>
    <submittedName>
        <fullName evidence="1">Uncharacterized protein</fullName>
    </submittedName>
</protein>
<dbReference type="EMBL" id="CP051141">
    <property type="protein sequence ID" value="QIW98315.1"/>
    <property type="molecule type" value="Genomic_DNA"/>
</dbReference>
<organism evidence="1 2">
    <name type="scientific">Peltaster fructicola</name>
    <dbReference type="NCBI Taxonomy" id="286661"/>
    <lineage>
        <taxon>Eukaryota</taxon>
        <taxon>Fungi</taxon>
        <taxon>Dikarya</taxon>
        <taxon>Ascomycota</taxon>
        <taxon>Pezizomycotina</taxon>
        <taxon>Dothideomycetes</taxon>
        <taxon>Dothideomycetes incertae sedis</taxon>
        <taxon>Peltaster</taxon>
    </lineage>
</organism>
<gene>
    <name evidence="1" type="ORF">AMS68_003833</name>
</gene>
<dbReference type="AlphaFoldDB" id="A0A6H0XUF4"/>
<sequence>MGAANSNLSAPFFLILSSSNQTYNGTALEVCNASGKTALCANGAIANSSTSSFVFDKKSSSAFGTDTGTGFVEYLTSDRLQLDFRYSPISNVAFADFVEPQNATYSGLYVAFNGDNLEITDNYDDTTQLATVNGGIIMYNRWLICTNTLYGGQGKPLLNWQLGRYTAENPSCQTVRVNKQMVES</sequence>
<evidence type="ECO:0000313" key="1">
    <source>
        <dbReference type="EMBL" id="QIW98315.1"/>
    </source>
</evidence>
<proteinExistence type="predicted"/>